<dbReference type="PANTHER" id="PTHR46517">
    <property type="entry name" value="FRUCTOSE-2,6-BISPHOSPHATASE TIGAR"/>
    <property type="match status" value="1"/>
</dbReference>
<dbReference type="GO" id="GO:0043456">
    <property type="term" value="P:regulation of pentose-phosphate shunt"/>
    <property type="evidence" value="ECO:0007669"/>
    <property type="project" value="TreeGrafter"/>
</dbReference>
<gene>
    <name evidence="2" type="ORF">GM51_20355</name>
</gene>
<dbReference type="GO" id="GO:0004331">
    <property type="term" value="F:fructose-2,6-bisphosphate 2-phosphatase activity"/>
    <property type="evidence" value="ECO:0007669"/>
    <property type="project" value="TreeGrafter"/>
</dbReference>
<keyword evidence="1" id="KW-0378">Hydrolase</keyword>
<dbReference type="SUPFAM" id="SSF53254">
    <property type="entry name" value="Phosphoglycerate mutase-like"/>
    <property type="match status" value="1"/>
</dbReference>
<dbReference type="InterPro" id="IPR001345">
    <property type="entry name" value="PG/BPGM_mutase_AS"/>
</dbReference>
<sequence>MTNTHLGLFRHGQTDWNINFLLQGVTDIPMNETGIEQVKLAARAIKVEDWDVILTSPLTRARKTAEIIASQSGFSEIIEQELLIERSFGEAEGLSHEQWRAKYSNLDEIPGGESRTQLAQRSKLLLETISQELAGKRVLAISHGALIRALISIASNNELPRDGERLGNASLNVVKHAENSWQVVNYCLDPLTP</sequence>
<name>A0A094PNA9_9ZZZZ</name>
<dbReference type="InterPro" id="IPR013078">
    <property type="entry name" value="His_Pase_superF_clade-1"/>
</dbReference>
<evidence type="ECO:0000313" key="2">
    <source>
        <dbReference type="EMBL" id="KGA13230.1"/>
    </source>
</evidence>
<dbReference type="Pfam" id="PF00300">
    <property type="entry name" value="His_Phos_1"/>
    <property type="match status" value="1"/>
</dbReference>
<accession>A0A094PNA9</accession>
<organism evidence="2">
    <name type="scientific">freshwater metagenome</name>
    <dbReference type="NCBI Taxonomy" id="449393"/>
    <lineage>
        <taxon>unclassified sequences</taxon>
        <taxon>metagenomes</taxon>
        <taxon>ecological metagenomes</taxon>
    </lineage>
</organism>
<dbReference type="CDD" id="cd07067">
    <property type="entry name" value="HP_PGM_like"/>
    <property type="match status" value="1"/>
</dbReference>
<dbReference type="InterPro" id="IPR029033">
    <property type="entry name" value="His_PPase_superfam"/>
</dbReference>
<comment type="caution">
    <text evidence="2">The sequence shown here is derived from an EMBL/GenBank/DDBJ whole genome shotgun (WGS) entry which is preliminary data.</text>
</comment>
<dbReference type="PANTHER" id="PTHR46517:SF1">
    <property type="entry name" value="FRUCTOSE-2,6-BISPHOSPHATASE TIGAR"/>
    <property type="match status" value="1"/>
</dbReference>
<dbReference type="PROSITE" id="PS00175">
    <property type="entry name" value="PG_MUTASE"/>
    <property type="match status" value="1"/>
</dbReference>
<evidence type="ECO:0000256" key="1">
    <source>
        <dbReference type="ARBA" id="ARBA00022801"/>
    </source>
</evidence>
<dbReference type="AlphaFoldDB" id="A0A094PNA9"/>
<dbReference type="SMART" id="SM00855">
    <property type="entry name" value="PGAM"/>
    <property type="match status" value="1"/>
</dbReference>
<dbReference type="GO" id="GO:0045820">
    <property type="term" value="P:negative regulation of glycolytic process"/>
    <property type="evidence" value="ECO:0007669"/>
    <property type="project" value="TreeGrafter"/>
</dbReference>
<reference evidence="2" key="1">
    <citation type="submission" date="2014-06" db="EMBL/GenBank/DDBJ databases">
        <title>Key roles for freshwater Actinobacteria revealed by deep metagenomic sequencing.</title>
        <authorList>
            <person name="Ghai R."/>
            <person name="Mizuno C.M."/>
            <person name="Picazo A."/>
            <person name="Camacho A."/>
            <person name="Rodriguez-Valera F."/>
        </authorList>
    </citation>
    <scope>NUCLEOTIDE SEQUENCE</scope>
</reference>
<dbReference type="InterPro" id="IPR051695">
    <property type="entry name" value="Phosphoglycerate_Mutase"/>
</dbReference>
<dbReference type="GO" id="GO:0005829">
    <property type="term" value="C:cytosol"/>
    <property type="evidence" value="ECO:0007669"/>
    <property type="project" value="TreeGrafter"/>
</dbReference>
<dbReference type="Gene3D" id="3.40.50.1240">
    <property type="entry name" value="Phosphoglycerate mutase-like"/>
    <property type="match status" value="1"/>
</dbReference>
<dbReference type="EMBL" id="JNSL01000196">
    <property type="protein sequence ID" value="KGA13230.1"/>
    <property type="molecule type" value="Genomic_DNA"/>
</dbReference>
<proteinExistence type="predicted"/>
<protein>
    <submittedName>
        <fullName evidence="2">Phosphoglycerate mutase</fullName>
    </submittedName>
</protein>